<gene>
    <name evidence="1" type="ORF">KIL84_008651</name>
</gene>
<sequence>MLLTGRLGEAQGHMEQQICTERSPTFLLSSILLPPARYMNNNLEQPKAEEQECEEKILACDVQSQTDVLTPRHKMKGAFPMLKGENSLHTSAFNMESARGQICLQSEQTQIKKC</sequence>
<evidence type="ECO:0000313" key="1">
    <source>
        <dbReference type="EMBL" id="KAH1174660.1"/>
    </source>
</evidence>
<name>A0A9D4AZM2_9SAUR</name>
<dbReference type="Proteomes" id="UP000827986">
    <property type="component" value="Unassembled WGS sequence"/>
</dbReference>
<organism evidence="1 2">
    <name type="scientific">Mauremys mutica</name>
    <name type="common">yellowpond turtle</name>
    <dbReference type="NCBI Taxonomy" id="74926"/>
    <lineage>
        <taxon>Eukaryota</taxon>
        <taxon>Metazoa</taxon>
        <taxon>Chordata</taxon>
        <taxon>Craniata</taxon>
        <taxon>Vertebrata</taxon>
        <taxon>Euteleostomi</taxon>
        <taxon>Archelosauria</taxon>
        <taxon>Testudinata</taxon>
        <taxon>Testudines</taxon>
        <taxon>Cryptodira</taxon>
        <taxon>Durocryptodira</taxon>
        <taxon>Testudinoidea</taxon>
        <taxon>Geoemydidae</taxon>
        <taxon>Geoemydinae</taxon>
        <taxon>Mauremys</taxon>
    </lineage>
</organism>
<evidence type="ECO:0000313" key="2">
    <source>
        <dbReference type="Proteomes" id="UP000827986"/>
    </source>
</evidence>
<reference evidence="1" key="1">
    <citation type="submission" date="2021-09" db="EMBL/GenBank/DDBJ databases">
        <title>The genome of Mauremys mutica provides insights into the evolution of semi-aquatic lifestyle.</title>
        <authorList>
            <person name="Gong S."/>
            <person name="Gao Y."/>
        </authorList>
    </citation>
    <scope>NUCLEOTIDE SEQUENCE</scope>
    <source>
        <strain evidence="1">MM-2020</strain>
        <tissue evidence="1">Muscle</tissue>
    </source>
</reference>
<proteinExistence type="predicted"/>
<protein>
    <submittedName>
        <fullName evidence="1">Uncharacterized protein</fullName>
    </submittedName>
</protein>
<dbReference type="AlphaFoldDB" id="A0A9D4AZM2"/>
<comment type="caution">
    <text evidence="1">The sequence shown here is derived from an EMBL/GenBank/DDBJ whole genome shotgun (WGS) entry which is preliminary data.</text>
</comment>
<keyword evidence="2" id="KW-1185">Reference proteome</keyword>
<accession>A0A9D4AZM2</accession>
<dbReference type="EMBL" id="JAHDVG010000479">
    <property type="protein sequence ID" value="KAH1174660.1"/>
    <property type="molecule type" value="Genomic_DNA"/>
</dbReference>